<dbReference type="OrthoDB" id="9807883at2"/>
<dbReference type="SUPFAM" id="SSF47203">
    <property type="entry name" value="Acyl-CoA dehydrogenase C-terminal domain-like"/>
    <property type="match status" value="1"/>
</dbReference>
<dbReference type="Gene3D" id="1.10.540.10">
    <property type="entry name" value="Acyl-CoA dehydrogenase/oxidase, N-terminal domain"/>
    <property type="match status" value="1"/>
</dbReference>
<dbReference type="GO" id="GO:0050660">
    <property type="term" value="F:flavin adenine dinucleotide binding"/>
    <property type="evidence" value="ECO:0007669"/>
    <property type="project" value="InterPro"/>
</dbReference>
<dbReference type="Gene3D" id="1.20.140.10">
    <property type="entry name" value="Butyryl-CoA Dehydrogenase, subunit A, domain 3"/>
    <property type="match status" value="1"/>
</dbReference>
<evidence type="ECO:0000256" key="4">
    <source>
        <dbReference type="ARBA" id="ARBA00022827"/>
    </source>
</evidence>
<evidence type="ECO:0000313" key="9">
    <source>
        <dbReference type="EMBL" id="RJQ84188.1"/>
    </source>
</evidence>
<dbReference type="Pfam" id="PF02770">
    <property type="entry name" value="Acyl-CoA_dh_M"/>
    <property type="match status" value="1"/>
</dbReference>
<dbReference type="SUPFAM" id="SSF56645">
    <property type="entry name" value="Acyl-CoA dehydrogenase NM domain-like"/>
    <property type="match status" value="1"/>
</dbReference>
<comment type="caution">
    <text evidence="9">The sequence shown here is derived from an EMBL/GenBank/DDBJ whole genome shotgun (WGS) entry which is preliminary data.</text>
</comment>
<dbReference type="Pfam" id="PF00441">
    <property type="entry name" value="Acyl-CoA_dh_1"/>
    <property type="match status" value="1"/>
</dbReference>
<keyword evidence="3 5" id="KW-0285">Flavoprotein</keyword>
<dbReference type="GO" id="GO:0016627">
    <property type="term" value="F:oxidoreductase activity, acting on the CH-CH group of donors"/>
    <property type="evidence" value="ECO:0007669"/>
    <property type="project" value="InterPro"/>
</dbReference>
<feature type="domain" description="Acetyl-CoA dehydrogenase-like C-terminal" evidence="8">
    <location>
        <begin position="464"/>
        <end position="579"/>
    </location>
</feature>
<accession>A0A419I2K0</accession>
<evidence type="ECO:0000259" key="6">
    <source>
        <dbReference type="Pfam" id="PF00441"/>
    </source>
</evidence>
<feature type="domain" description="Acyl-CoA oxidase/dehydrogenase middle" evidence="7">
    <location>
        <begin position="166"/>
        <end position="269"/>
    </location>
</feature>
<keyword evidence="5" id="KW-0560">Oxidoreductase</keyword>
<evidence type="ECO:0000256" key="1">
    <source>
        <dbReference type="ARBA" id="ARBA00001974"/>
    </source>
</evidence>
<dbReference type="InterPro" id="IPR009100">
    <property type="entry name" value="AcylCoA_DH/oxidase_NM_dom_sf"/>
</dbReference>
<dbReference type="InterPro" id="IPR052166">
    <property type="entry name" value="Diverse_Acyl-CoA_DH"/>
</dbReference>
<dbReference type="PANTHER" id="PTHR42803:SF3">
    <property type="entry name" value="ACYL-COA DEHYDROGENASE-RELATED"/>
    <property type="match status" value="1"/>
</dbReference>
<reference evidence="9 10" key="1">
    <citation type="submission" date="2018-09" db="EMBL/GenBank/DDBJ databases">
        <title>YIM PH 21725 draft genome.</title>
        <authorList>
            <person name="Miao C."/>
        </authorList>
    </citation>
    <scope>NUCLEOTIDE SEQUENCE [LARGE SCALE GENOMIC DNA]</scope>
    <source>
        <strain evidence="10">YIM PH21725</strain>
    </source>
</reference>
<evidence type="ECO:0000256" key="3">
    <source>
        <dbReference type="ARBA" id="ARBA00022630"/>
    </source>
</evidence>
<dbReference type="Pfam" id="PF12806">
    <property type="entry name" value="Acyl-CoA_dh_C"/>
    <property type="match status" value="1"/>
</dbReference>
<keyword evidence="10" id="KW-1185">Reference proteome</keyword>
<dbReference type="InterPro" id="IPR036250">
    <property type="entry name" value="AcylCo_DH-like_C"/>
</dbReference>
<gene>
    <name evidence="9" type="ORF">D5S19_17815</name>
</gene>
<comment type="similarity">
    <text evidence="2 5">Belongs to the acyl-CoA dehydrogenase family.</text>
</comment>
<dbReference type="PANTHER" id="PTHR42803">
    <property type="entry name" value="ACYL-COA DEHYDROGENASE"/>
    <property type="match status" value="1"/>
</dbReference>
<keyword evidence="4 5" id="KW-0274">FAD</keyword>
<protein>
    <submittedName>
        <fullName evidence="9">Acyl-CoA dehydrogenase</fullName>
    </submittedName>
</protein>
<dbReference type="InterPro" id="IPR046373">
    <property type="entry name" value="Acyl-CoA_Oxase/DH_mid-dom_sf"/>
</dbReference>
<dbReference type="Gene3D" id="2.40.110.10">
    <property type="entry name" value="Butyryl-CoA Dehydrogenase, subunit A, domain 2"/>
    <property type="match status" value="1"/>
</dbReference>
<dbReference type="EMBL" id="QZFV01000088">
    <property type="protein sequence ID" value="RJQ84188.1"/>
    <property type="molecule type" value="Genomic_DNA"/>
</dbReference>
<dbReference type="AlphaFoldDB" id="A0A419I2K0"/>
<evidence type="ECO:0000259" key="7">
    <source>
        <dbReference type="Pfam" id="PF02770"/>
    </source>
</evidence>
<evidence type="ECO:0000256" key="5">
    <source>
        <dbReference type="RuleBase" id="RU362125"/>
    </source>
</evidence>
<dbReference type="InterPro" id="IPR006091">
    <property type="entry name" value="Acyl-CoA_Oxase/DH_mid-dom"/>
</dbReference>
<dbReference type="RefSeq" id="WP_120024472.1">
    <property type="nucleotide sequence ID" value="NZ_QZFV01000088.1"/>
</dbReference>
<name>A0A419I2K0_9PSEU</name>
<dbReference type="InterPro" id="IPR025878">
    <property type="entry name" value="Acyl-CoA_dh-like_C_dom"/>
</dbReference>
<feature type="domain" description="Acyl-CoA dehydrogenase/oxidase C-terminal" evidence="6">
    <location>
        <begin position="282"/>
        <end position="444"/>
    </location>
</feature>
<dbReference type="Proteomes" id="UP000285112">
    <property type="component" value="Unassembled WGS sequence"/>
</dbReference>
<sequence length="583" mass="63882">MTRTKTSHLMSRRDLDYLMFEWLDVESLLRQTGHDGHDRQLVGDLLDLAQELATEHFAPHNRRNDLEEPQLVDGVVRMHDEVAPALAAYFQAGFAQLSAPAEAGGADLPATVSLAADIWFTAANPTTAGFPMLTRANAHLLLAHADREQIDTWVTPMLEGRYFGTMCLSEPQAGSSLSDISTHAHRADDGTYRVRGTKMWISGGDHELAENIVHLVLARTSPDQGVRGLSLFIVPKVLQDGRRNDVTLVGLNHKLGMRGIPNAVLSFGDSGGAVGYLVGAEGGGLSAMFHMMNEARLAVGTTAVALGYSGYLQALDYARQRVQGRALGSAAGSPPVAIIEHPDVRRMLLMSKSYVEGGLALALLCARLLDEERFGDDPHRAHLLLELLTPIAKSWPAQWCLVANDLAIQIHGGSGYTRDFAVEQLWRDNRLNPIHEGTHGIQSLDLLGRKISLEGGAALRHLEEMVRATVARARHEDWGELSSLVEEALDSLLHTTYSLLKHPDRAVALSRSSTYLEAFGHVVVAWVWLDVALSTRHHDEPYHAGKRLAAAHFIRIELATNRARIDELGRLESTLVDLDPSLL</sequence>
<comment type="cofactor">
    <cofactor evidence="1 5">
        <name>FAD</name>
        <dbReference type="ChEBI" id="CHEBI:57692"/>
    </cofactor>
</comment>
<evidence type="ECO:0000313" key="10">
    <source>
        <dbReference type="Proteomes" id="UP000285112"/>
    </source>
</evidence>
<evidence type="ECO:0000259" key="8">
    <source>
        <dbReference type="Pfam" id="PF12806"/>
    </source>
</evidence>
<organism evidence="9 10">
    <name type="scientific">Amycolatopsis panacis</name>
    <dbReference type="NCBI Taxonomy" id="2340917"/>
    <lineage>
        <taxon>Bacteria</taxon>
        <taxon>Bacillati</taxon>
        <taxon>Actinomycetota</taxon>
        <taxon>Actinomycetes</taxon>
        <taxon>Pseudonocardiales</taxon>
        <taxon>Pseudonocardiaceae</taxon>
        <taxon>Amycolatopsis</taxon>
    </lineage>
</organism>
<dbReference type="InterPro" id="IPR037069">
    <property type="entry name" value="AcylCoA_DH/ox_N_sf"/>
</dbReference>
<proteinExistence type="inferred from homology"/>
<evidence type="ECO:0000256" key="2">
    <source>
        <dbReference type="ARBA" id="ARBA00009347"/>
    </source>
</evidence>
<dbReference type="InterPro" id="IPR009075">
    <property type="entry name" value="AcylCo_DH/oxidase_C"/>
</dbReference>